<name>A0A915KRT0_ROMCU</name>
<sequence length="312" mass="35105">MPPRSLLLYALLLFSAAMCLILLNNKVKNYMMSEGRCNFQSVDVEFSNQNNKARGTDCLPPLVKRLKKCLLWSLAPTTAGQFWSSLTPAIEDCCRFLSKTLPIHTLYNMDDFKFAILPIAGKVKCVTLTIGIGNDIGAEKELKKLIPNCQFIGTDPIVESGKIYDNIGRYLNIAVSDSNGTIEASVLANGTYQSRNVTAQNFNDLLVELKEPVIDFLFLDAEGAEYQIMPLLTNERRYLNSVVCQISVEIHGYSSEYRMNDVDYKAQVLDLIANSSFLPIYGTKAGFNRMYWLNMESPACLEKYFADFCDYS</sequence>
<dbReference type="OMA" id="IDYLWMD"/>
<feature type="signal peptide" evidence="1">
    <location>
        <begin position="1"/>
        <end position="19"/>
    </location>
</feature>
<organism evidence="3 4">
    <name type="scientific">Romanomermis culicivorax</name>
    <name type="common">Nematode worm</name>
    <dbReference type="NCBI Taxonomy" id="13658"/>
    <lineage>
        <taxon>Eukaryota</taxon>
        <taxon>Metazoa</taxon>
        <taxon>Ecdysozoa</taxon>
        <taxon>Nematoda</taxon>
        <taxon>Enoplea</taxon>
        <taxon>Dorylaimia</taxon>
        <taxon>Mermithida</taxon>
        <taxon>Mermithoidea</taxon>
        <taxon>Mermithidae</taxon>
        <taxon>Romanomermis</taxon>
    </lineage>
</organism>
<accession>A0A915KRT0</accession>
<protein>
    <submittedName>
        <fullName evidence="4">Methyltransferase FkbM domain-containing protein</fullName>
    </submittedName>
</protein>
<keyword evidence="1" id="KW-0732">Signal</keyword>
<reference evidence="4" key="1">
    <citation type="submission" date="2022-11" db="UniProtKB">
        <authorList>
            <consortium name="WormBaseParasite"/>
        </authorList>
    </citation>
    <scope>IDENTIFICATION</scope>
</reference>
<dbReference type="InterPro" id="IPR006342">
    <property type="entry name" value="FkbM_mtfrase"/>
</dbReference>
<keyword evidence="3" id="KW-1185">Reference proteome</keyword>
<dbReference type="AlphaFoldDB" id="A0A915KRT0"/>
<dbReference type="PANTHER" id="PTHR22989:SF3">
    <property type="entry name" value="METHYLTRANSFERASE FKBM DOMAIN-CONTAINING PROTEIN"/>
    <property type="match status" value="1"/>
</dbReference>
<dbReference type="PANTHER" id="PTHR22989">
    <property type="entry name" value="UNCHARACTERIZED DUF13 C.ELEGANS"/>
    <property type="match status" value="1"/>
</dbReference>
<evidence type="ECO:0000313" key="4">
    <source>
        <dbReference type="WBParaSite" id="nRc.2.0.1.t41468-RA"/>
    </source>
</evidence>
<feature type="domain" description="Methyltransferase FkbM" evidence="2">
    <location>
        <begin position="121"/>
        <end position="254"/>
    </location>
</feature>
<evidence type="ECO:0000256" key="1">
    <source>
        <dbReference type="SAM" id="SignalP"/>
    </source>
</evidence>
<dbReference type="WBParaSite" id="nRc.2.0.1.t41468-RA">
    <property type="protein sequence ID" value="nRc.2.0.1.t41468-RA"/>
    <property type="gene ID" value="nRc.2.0.1.g41468"/>
</dbReference>
<feature type="chain" id="PRO_5036880671" evidence="1">
    <location>
        <begin position="20"/>
        <end position="312"/>
    </location>
</feature>
<dbReference type="Pfam" id="PF05050">
    <property type="entry name" value="Methyltransf_21"/>
    <property type="match status" value="1"/>
</dbReference>
<dbReference type="Proteomes" id="UP000887565">
    <property type="component" value="Unplaced"/>
</dbReference>
<evidence type="ECO:0000259" key="2">
    <source>
        <dbReference type="Pfam" id="PF05050"/>
    </source>
</evidence>
<evidence type="ECO:0000313" key="3">
    <source>
        <dbReference type="Proteomes" id="UP000887565"/>
    </source>
</evidence>
<proteinExistence type="predicted"/>